<feature type="signal peptide" evidence="2">
    <location>
        <begin position="1"/>
        <end position="20"/>
    </location>
</feature>
<accession>A0A4U5U8Q0</accession>
<dbReference type="STRING" id="240159.A0A4U5U8Q0"/>
<sequence length="259" mass="27904">MDTIFPTLACYLLVLSLAVAQTDHRNTTVTPTITAPDLNLTHTTTMVTLPNSTVHATVISNLTENTTPFTNMTPGNETFTNTTTAAAESTSQPQTSQSTTIMTPLTNSTSLMTSAPGTHTPTSTAMTSAMQTTGGFTNTSDSTVFTTANSSYTVNTTTESLDRTTQALRLNSSEKNMTILFSVVLGVFAMSLVALMFYKCKHKIQYLHQPLNNTDDTDAFVADDDTLVISGGLYDGHPIYDNVPTASADQSQFRLQFLH</sequence>
<keyword evidence="1" id="KW-0812">Transmembrane</keyword>
<organism evidence="3 4">
    <name type="scientific">Collichthys lucidus</name>
    <name type="common">Big head croaker</name>
    <name type="synonym">Sciaena lucida</name>
    <dbReference type="NCBI Taxonomy" id="240159"/>
    <lineage>
        <taxon>Eukaryota</taxon>
        <taxon>Metazoa</taxon>
        <taxon>Chordata</taxon>
        <taxon>Craniata</taxon>
        <taxon>Vertebrata</taxon>
        <taxon>Euteleostomi</taxon>
        <taxon>Actinopterygii</taxon>
        <taxon>Neopterygii</taxon>
        <taxon>Teleostei</taxon>
        <taxon>Neoteleostei</taxon>
        <taxon>Acanthomorphata</taxon>
        <taxon>Eupercaria</taxon>
        <taxon>Sciaenidae</taxon>
        <taxon>Collichthys</taxon>
    </lineage>
</organism>
<keyword evidence="4" id="KW-1185">Reference proteome</keyword>
<evidence type="ECO:0000313" key="3">
    <source>
        <dbReference type="EMBL" id="TKS70713.1"/>
    </source>
</evidence>
<evidence type="ECO:0000313" key="4">
    <source>
        <dbReference type="Proteomes" id="UP000298787"/>
    </source>
</evidence>
<dbReference type="Proteomes" id="UP000298787">
    <property type="component" value="Chromosome 5"/>
</dbReference>
<gene>
    <name evidence="3" type="ORF">D9C73_005839</name>
</gene>
<keyword evidence="2" id="KW-0732">Signal</keyword>
<keyword evidence="1" id="KW-1133">Transmembrane helix</keyword>
<feature type="transmembrane region" description="Helical" evidence="1">
    <location>
        <begin position="179"/>
        <end position="198"/>
    </location>
</feature>
<protein>
    <submittedName>
        <fullName evidence="3">Uncharacterized protein</fullName>
    </submittedName>
</protein>
<name>A0A4U5U8Q0_COLLU</name>
<reference evidence="3 4" key="1">
    <citation type="submission" date="2019-01" db="EMBL/GenBank/DDBJ databases">
        <title>Genome Assembly of Collichthys lucidus.</title>
        <authorList>
            <person name="Cai M."/>
            <person name="Xiao S."/>
        </authorList>
    </citation>
    <scope>NUCLEOTIDE SEQUENCE [LARGE SCALE GENOMIC DNA]</scope>
    <source>
        <strain evidence="3">JT15FE1705JMU</strain>
        <tissue evidence="3">Muscle</tissue>
    </source>
</reference>
<keyword evidence="1" id="KW-0472">Membrane</keyword>
<proteinExistence type="predicted"/>
<feature type="chain" id="PRO_5020806336" evidence="2">
    <location>
        <begin position="21"/>
        <end position="259"/>
    </location>
</feature>
<dbReference type="EMBL" id="CM014082">
    <property type="protein sequence ID" value="TKS70713.1"/>
    <property type="molecule type" value="Genomic_DNA"/>
</dbReference>
<evidence type="ECO:0000256" key="1">
    <source>
        <dbReference type="SAM" id="Phobius"/>
    </source>
</evidence>
<evidence type="ECO:0000256" key="2">
    <source>
        <dbReference type="SAM" id="SignalP"/>
    </source>
</evidence>
<dbReference type="AlphaFoldDB" id="A0A4U5U8Q0"/>